<accession>A0AAD3DY84</accession>
<feature type="transmembrane region" description="Helical" evidence="2">
    <location>
        <begin position="726"/>
        <end position="743"/>
    </location>
</feature>
<feature type="transmembrane region" description="Helical" evidence="2">
    <location>
        <begin position="401"/>
        <end position="422"/>
    </location>
</feature>
<evidence type="ECO:0000313" key="3">
    <source>
        <dbReference type="EMBL" id="GFR50068.1"/>
    </source>
</evidence>
<dbReference type="PANTHER" id="PTHR23071:SF1">
    <property type="entry name" value="GPI ETHANOLAMINE PHOSPHATE TRANSFERASE 3"/>
    <property type="match status" value="1"/>
</dbReference>
<feature type="transmembrane region" description="Helical" evidence="2">
    <location>
        <begin position="589"/>
        <end position="613"/>
    </location>
</feature>
<keyword evidence="2" id="KW-1133">Transmembrane helix</keyword>
<feature type="region of interest" description="Disordered" evidence="1">
    <location>
        <begin position="184"/>
        <end position="210"/>
    </location>
</feature>
<feature type="compositionally biased region" description="Low complexity" evidence="1">
    <location>
        <begin position="188"/>
        <end position="207"/>
    </location>
</feature>
<feature type="compositionally biased region" description="Pro residues" evidence="1">
    <location>
        <begin position="262"/>
        <end position="279"/>
    </location>
</feature>
<dbReference type="EMBL" id="BMAR01000035">
    <property type="protein sequence ID" value="GFR50068.1"/>
    <property type="molecule type" value="Genomic_DNA"/>
</dbReference>
<feature type="transmembrane region" description="Helical" evidence="2">
    <location>
        <begin position="464"/>
        <end position="481"/>
    </location>
</feature>
<feature type="transmembrane region" description="Helical" evidence="2">
    <location>
        <begin position="1004"/>
        <end position="1026"/>
    </location>
</feature>
<gene>
    <name evidence="3" type="ORF">Agub_g12210</name>
</gene>
<feature type="region of interest" description="Disordered" evidence="1">
    <location>
        <begin position="767"/>
        <end position="800"/>
    </location>
</feature>
<dbReference type="GO" id="GO:0006506">
    <property type="term" value="P:GPI anchor biosynthetic process"/>
    <property type="evidence" value="ECO:0007669"/>
    <property type="project" value="InterPro"/>
</dbReference>
<proteinExistence type="predicted"/>
<reference evidence="3 4" key="1">
    <citation type="journal article" date="2021" name="Sci. Rep.">
        <title>Genome sequencing of the multicellular alga Astrephomene provides insights into convergent evolution of germ-soma differentiation.</title>
        <authorList>
            <person name="Yamashita S."/>
            <person name="Yamamoto K."/>
            <person name="Matsuzaki R."/>
            <person name="Suzuki S."/>
            <person name="Yamaguchi H."/>
            <person name="Hirooka S."/>
            <person name="Minakuchi Y."/>
            <person name="Miyagishima S."/>
            <person name="Kawachi M."/>
            <person name="Toyoda A."/>
            <person name="Nozaki H."/>
        </authorList>
    </citation>
    <scope>NUCLEOTIDE SEQUENCE [LARGE SCALE GENOMIC DNA]</scope>
    <source>
        <strain evidence="3 4">NIES-4017</strain>
    </source>
</reference>
<feature type="compositionally biased region" description="Low complexity" evidence="1">
    <location>
        <begin position="776"/>
        <end position="790"/>
    </location>
</feature>
<dbReference type="InterPro" id="IPR039524">
    <property type="entry name" value="PIGO/GPI13"/>
</dbReference>
<protein>
    <submittedName>
        <fullName evidence="3">Uncharacterized protein</fullName>
    </submittedName>
</protein>
<feature type="transmembrane region" description="Helical" evidence="2">
    <location>
        <begin position="100"/>
        <end position="121"/>
    </location>
</feature>
<sequence length="1065" mass="109751">MAACCSAGAGVAPGRMRVRGEGGVGCAVARVLSDVRKSARTCDVTLFGCPRIKPSMSLLQTGRHRYTYCPHVCLRRPAPPRRPPLISPTVDAGSARVWRVAAVAALASVVHAFGLFSANWIQGEGRILSWGLAAAGVLLWLHGAVLGAATTEAEVAPEATPAAGAEGNNVFAAAAMCLDDAGGRVPEQQRQQQRQRPGQRQQQQQRRPAAVLPLLATSCTAGSEGGGGGCPNRVLGIPGLPQPLAAMQSPPQCEAQGTLQVQPPPSPPPPSASPPPPPQQQQRHQPPSRSRRRRQLRVQSWSPGVVLLAVALLCNAALQHYSLIDRWGSDPHDKRQLATAGTPLPAAPVAAAAAAAAKQPSAAAAAAVEQAGAVESPSVSSTTATPDATTASAAAAANVSLALAAVETLLPLALLPLFLAAVRHWLVQLHPFTATAAAEETSACRTGMHAAPCKRQWQPWRWQLWWLGVAPYPLIAAWWALQLLPGGGSSGSGGGGASVSLEVLVRTAVSVTRDLRLSLLQLLPSPPSLLRQLMTVVIAPYSAPLRVVQALTGAFVRTVVMQRAYEWMVAFVVRSDLWRLPLRLLLPRVVYGITVTALLQLVFVRVAHSVGGITQQARLRRRRCNEHRPPVTHAGGSPEVAAADRDVGSSVLSLQADVAEEATCTACTAAATPTEAVAVAGENAASPDVVPSPLLRRRLQLLDAGHALVCNCTAIVVLLLGRKGPAIMLLLWAHGTALLGLLLQQAPAACRPSHSCHGHHSRCEIGGGKQGADEGPVMSPSAPVATAAAAEEGEHSAGDAGTMHAGTALTALWRLEQPPPPPAAAAVQAAPLEAAAGCLLALLGSHAFFLTGHFCEFSGLQYDSPFVGFERMTWLVTPALFAANSFGGLLLSALALPLVAEAVAAAAAAAGTEAAAVMVAGTTATSAAAWDSCDGNGAVLDPSKGDMRRETGNSGSGGGVAGAGVAGPGTAVSDTPAPFHSPSITFIPSIPPAVQSHSSSSTGVVALLSYSAVRSLCLCTTILSAAVQRRHVVVWALFGPKLVFEVGFAAAGTAALLLVAGLWLR</sequence>
<keyword evidence="2" id="KW-0812">Transmembrane</keyword>
<keyword evidence="4" id="KW-1185">Reference proteome</keyword>
<feature type="region of interest" description="Disordered" evidence="1">
    <location>
        <begin position="241"/>
        <end position="297"/>
    </location>
</feature>
<feature type="transmembrane region" description="Helical" evidence="2">
    <location>
        <begin position="1046"/>
        <end position="1064"/>
    </location>
</feature>
<feature type="transmembrane region" description="Helical" evidence="2">
    <location>
        <begin position="701"/>
        <end position="720"/>
    </location>
</feature>
<feature type="transmembrane region" description="Helical" evidence="2">
    <location>
        <begin position="127"/>
        <end position="149"/>
    </location>
</feature>
<keyword evidence="2" id="KW-0472">Membrane</keyword>
<evidence type="ECO:0000256" key="2">
    <source>
        <dbReference type="SAM" id="Phobius"/>
    </source>
</evidence>
<comment type="caution">
    <text evidence="3">The sequence shown here is derived from an EMBL/GenBank/DDBJ whole genome shotgun (WGS) entry which is preliminary data.</text>
</comment>
<dbReference type="GO" id="GO:0005789">
    <property type="term" value="C:endoplasmic reticulum membrane"/>
    <property type="evidence" value="ECO:0007669"/>
    <property type="project" value="TreeGrafter"/>
</dbReference>
<evidence type="ECO:0000256" key="1">
    <source>
        <dbReference type="SAM" id="MobiDB-lite"/>
    </source>
</evidence>
<organism evidence="3 4">
    <name type="scientific">Astrephomene gubernaculifera</name>
    <dbReference type="NCBI Taxonomy" id="47775"/>
    <lineage>
        <taxon>Eukaryota</taxon>
        <taxon>Viridiplantae</taxon>
        <taxon>Chlorophyta</taxon>
        <taxon>core chlorophytes</taxon>
        <taxon>Chlorophyceae</taxon>
        <taxon>CS clade</taxon>
        <taxon>Chlamydomonadales</taxon>
        <taxon>Astrephomenaceae</taxon>
        <taxon>Astrephomene</taxon>
    </lineage>
</organism>
<evidence type="ECO:0000313" key="4">
    <source>
        <dbReference type="Proteomes" id="UP001054857"/>
    </source>
</evidence>
<dbReference type="Proteomes" id="UP001054857">
    <property type="component" value="Unassembled WGS sequence"/>
</dbReference>
<feature type="compositionally biased region" description="Polar residues" evidence="1">
    <location>
        <begin position="249"/>
        <end position="261"/>
    </location>
</feature>
<name>A0AAD3DY84_9CHLO</name>
<dbReference type="AlphaFoldDB" id="A0AAD3DY84"/>
<feature type="transmembrane region" description="Helical" evidence="2">
    <location>
        <begin position="298"/>
        <end position="318"/>
    </location>
</feature>
<dbReference type="GO" id="GO:0051377">
    <property type="term" value="F:mannose-ethanolamine phosphotransferase activity"/>
    <property type="evidence" value="ECO:0007669"/>
    <property type="project" value="TreeGrafter"/>
</dbReference>
<dbReference type="PANTHER" id="PTHR23071">
    <property type="entry name" value="PHOSPHATIDYLINOSITOL GLYCAN"/>
    <property type="match status" value="1"/>
</dbReference>